<feature type="domain" description="EamA" evidence="2">
    <location>
        <begin position="3"/>
        <end position="134"/>
    </location>
</feature>
<proteinExistence type="predicted"/>
<dbReference type="eggNOG" id="COG0697">
    <property type="taxonomic scope" value="Bacteria"/>
</dbReference>
<feature type="domain" description="EamA" evidence="2">
    <location>
        <begin position="144"/>
        <end position="270"/>
    </location>
</feature>
<dbReference type="InterPro" id="IPR037185">
    <property type="entry name" value="EmrE-like"/>
</dbReference>
<name>D5BTV1_PUNMI</name>
<evidence type="ECO:0000313" key="4">
    <source>
        <dbReference type="Proteomes" id="UP000007460"/>
    </source>
</evidence>
<dbReference type="PANTHER" id="PTHR22911">
    <property type="entry name" value="ACYL-MALONYL CONDENSING ENZYME-RELATED"/>
    <property type="match status" value="1"/>
</dbReference>
<dbReference type="PANTHER" id="PTHR22911:SF103">
    <property type="entry name" value="BLR2811 PROTEIN"/>
    <property type="match status" value="1"/>
</dbReference>
<dbReference type="EMBL" id="CP001751">
    <property type="protein sequence ID" value="ADE39698.1"/>
    <property type="molecule type" value="Genomic_DNA"/>
</dbReference>
<dbReference type="KEGG" id="apb:SAR116_1455"/>
<dbReference type="AlphaFoldDB" id="D5BTV1"/>
<dbReference type="InterPro" id="IPR000620">
    <property type="entry name" value="EamA_dom"/>
</dbReference>
<accession>D5BTV1</accession>
<feature type="transmembrane region" description="Helical" evidence="1">
    <location>
        <begin position="257"/>
        <end position="274"/>
    </location>
</feature>
<dbReference type="HOGENOM" id="CLU_032828_2_2_5"/>
<evidence type="ECO:0000259" key="2">
    <source>
        <dbReference type="Pfam" id="PF00892"/>
    </source>
</evidence>
<dbReference type="RefSeq" id="WP_013046325.1">
    <property type="nucleotide sequence ID" value="NC_014010.1"/>
</dbReference>
<keyword evidence="1" id="KW-0812">Transmembrane</keyword>
<sequence length="289" mass="32148">MAKGLTFMAIGMFLFATVDTQAKFLTEIYHPVQIVWIRQVGLLVGVIVLLLMRGMNVLQTDHKKLQILRGTFAAISPLCFVMAISFVPLVDAMAVGFIAPFIVTILGATWLKERVGIHRWGAVIVGFIGTLIVIRPGFGAMHPAIFFVFIAASLFAARQILSRYLSTTDNTSTTLAYTALTGSFWLTLLIPFFWHWPVEPFHLLLFGSIALSAAISEIFVIKALEITQAVVLAPVQYSLIIWGTMYGFLVFGQLPDRWTWIGAAIIIAGGYYTFHRERLNKQKASKMSL</sequence>
<evidence type="ECO:0000256" key="1">
    <source>
        <dbReference type="SAM" id="Phobius"/>
    </source>
</evidence>
<gene>
    <name evidence="3" type="ordered locus">SAR116_1455</name>
</gene>
<feature type="transmembrane region" description="Helical" evidence="1">
    <location>
        <begin position="144"/>
        <end position="161"/>
    </location>
</feature>
<dbReference type="Pfam" id="PF00892">
    <property type="entry name" value="EamA"/>
    <property type="match status" value="2"/>
</dbReference>
<organism evidence="3 4">
    <name type="scientific">Puniceispirillum marinum (strain IMCC1322)</name>
    <dbReference type="NCBI Taxonomy" id="488538"/>
    <lineage>
        <taxon>Bacteria</taxon>
        <taxon>Pseudomonadati</taxon>
        <taxon>Pseudomonadota</taxon>
        <taxon>Alphaproteobacteria</taxon>
        <taxon>Candidatus Puniceispirillales</taxon>
        <taxon>Candidatus Puniceispirillaceae</taxon>
        <taxon>Candidatus Puniceispirillum</taxon>
    </lineage>
</organism>
<feature type="transmembrane region" description="Helical" evidence="1">
    <location>
        <begin position="67"/>
        <end position="87"/>
    </location>
</feature>
<keyword evidence="1" id="KW-0472">Membrane</keyword>
<dbReference type="SUPFAM" id="SSF103481">
    <property type="entry name" value="Multidrug resistance efflux transporter EmrE"/>
    <property type="match status" value="2"/>
</dbReference>
<feature type="transmembrane region" description="Helical" evidence="1">
    <location>
        <begin position="200"/>
        <end position="220"/>
    </location>
</feature>
<feature type="transmembrane region" description="Helical" evidence="1">
    <location>
        <begin position="36"/>
        <end position="55"/>
    </location>
</feature>
<keyword evidence="4" id="KW-1185">Reference proteome</keyword>
<dbReference type="Proteomes" id="UP000007460">
    <property type="component" value="Chromosome"/>
</dbReference>
<evidence type="ECO:0000313" key="3">
    <source>
        <dbReference type="EMBL" id="ADE39698.1"/>
    </source>
</evidence>
<reference evidence="3 4" key="1">
    <citation type="journal article" date="2010" name="J. Bacteriol.">
        <title>Complete genome sequence of "Candidatus Puniceispirillum marinum" IMCC1322, a representative of the SAR116 clade in the Alphaproteobacteria.</title>
        <authorList>
            <person name="Oh H.M."/>
            <person name="Kwon K.K."/>
            <person name="Kang I."/>
            <person name="Kang S.G."/>
            <person name="Lee J.H."/>
            <person name="Kim S.J."/>
            <person name="Cho J.C."/>
        </authorList>
    </citation>
    <scope>NUCLEOTIDE SEQUENCE [LARGE SCALE GENOMIC DNA]</scope>
    <source>
        <strain evidence="3 4">IMCC1322</strain>
    </source>
</reference>
<feature type="transmembrane region" description="Helical" evidence="1">
    <location>
        <begin position="229"/>
        <end position="251"/>
    </location>
</feature>
<feature type="transmembrane region" description="Helical" evidence="1">
    <location>
        <begin position="93"/>
        <end position="111"/>
    </location>
</feature>
<dbReference type="STRING" id="488538.SAR116_1455"/>
<dbReference type="GO" id="GO:0016020">
    <property type="term" value="C:membrane"/>
    <property type="evidence" value="ECO:0007669"/>
    <property type="project" value="InterPro"/>
</dbReference>
<feature type="transmembrane region" description="Helical" evidence="1">
    <location>
        <begin position="120"/>
        <end position="138"/>
    </location>
</feature>
<keyword evidence="1" id="KW-1133">Transmembrane helix</keyword>
<protein>
    <recommendedName>
        <fullName evidence="2">EamA domain-containing protein</fullName>
    </recommendedName>
</protein>
<feature type="transmembrane region" description="Helical" evidence="1">
    <location>
        <begin position="173"/>
        <end position="194"/>
    </location>
</feature>